<accession>A0A1F6M7K5</accession>
<organism evidence="2 3">
    <name type="scientific">Candidatus Magasanikbacteria bacterium RIFCSPHIGHO2_02_FULL_50_9b</name>
    <dbReference type="NCBI Taxonomy" id="1798682"/>
    <lineage>
        <taxon>Bacteria</taxon>
        <taxon>Candidatus Magasanikiibacteriota</taxon>
    </lineage>
</organism>
<dbReference type="PANTHER" id="PTHR43179">
    <property type="entry name" value="RHAMNOSYLTRANSFERASE WBBL"/>
    <property type="match status" value="1"/>
</dbReference>
<protein>
    <recommendedName>
        <fullName evidence="1">Glycosyltransferase 2-like domain-containing protein</fullName>
    </recommendedName>
</protein>
<dbReference type="Proteomes" id="UP000176532">
    <property type="component" value="Unassembled WGS sequence"/>
</dbReference>
<dbReference type="Pfam" id="PF00535">
    <property type="entry name" value="Glycos_transf_2"/>
    <property type="match status" value="1"/>
</dbReference>
<evidence type="ECO:0000313" key="3">
    <source>
        <dbReference type="Proteomes" id="UP000176532"/>
    </source>
</evidence>
<comment type="caution">
    <text evidence="2">The sequence shown here is derived from an EMBL/GenBank/DDBJ whole genome shotgun (WGS) entry which is preliminary data.</text>
</comment>
<dbReference type="InterPro" id="IPR029044">
    <property type="entry name" value="Nucleotide-diphossugar_trans"/>
</dbReference>
<dbReference type="EMBL" id="MFQD01000039">
    <property type="protein sequence ID" value="OGH67616.1"/>
    <property type="molecule type" value="Genomic_DNA"/>
</dbReference>
<reference evidence="2 3" key="1">
    <citation type="journal article" date="2016" name="Nat. Commun.">
        <title>Thousands of microbial genomes shed light on interconnected biogeochemical processes in an aquifer system.</title>
        <authorList>
            <person name="Anantharaman K."/>
            <person name="Brown C.T."/>
            <person name="Hug L.A."/>
            <person name="Sharon I."/>
            <person name="Castelle C.J."/>
            <person name="Probst A.J."/>
            <person name="Thomas B.C."/>
            <person name="Singh A."/>
            <person name="Wilkins M.J."/>
            <person name="Karaoz U."/>
            <person name="Brodie E.L."/>
            <person name="Williams K.H."/>
            <person name="Hubbard S.S."/>
            <person name="Banfield J.F."/>
        </authorList>
    </citation>
    <scope>NUCLEOTIDE SEQUENCE [LARGE SCALE GENOMIC DNA]</scope>
</reference>
<gene>
    <name evidence="2" type="ORF">A3C15_01340</name>
</gene>
<dbReference type="STRING" id="1798682.A3C15_01340"/>
<feature type="domain" description="Glycosyltransferase 2-like" evidence="1">
    <location>
        <begin position="6"/>
        <end position="154"/>
    </location>
</feature>
<sequence length="274" mass="31980">MVDVAVVILNFKMRALVETCLETLFQDIAQSGLTVGVVVTDNKSEDGLLAWIHQNYPAVKTIETEGNIGFARGVNPGIRSIEARYYFILNPDTQFTEPNTIQRLYDWMQTHSKVGVAAPRLLNGDGSLQYTIHRFPSLSVQLIRRSPLSKYRFFKSRVDRFLLKDVDRSEPRPVDWAQGSALFIRKEALDDVGLLDERYWMYFEDTDWCRRFWQRGWLIYFLPHIALIHFHGRGSAKVPGMILPLFKNRLAREHLKSWAKYFWKWRAAGRLKII</sequence>
<dbReference type="Gene3D" id="3.90.550.10">
    <property type="entry name" value="Spore Coat Polysaccharide Biosynthesis Protein SpsA, Chain A"/>
    <property type="match status" value="1"/>
</dbReference>
<dbReference type="PANTHER" id="PTHR43179:SF7">
    <property type="entry name" value="RHAMNOSYLTRANSFERASE WBBL"/>
    <property type="match status" value="1"/>
</dbReference>
<name>A0A1F6M7K5_9BACT</name>
<proteinExistence type="predicted"/>
<dbReference type="CDD" id="cd04186">
    <property type="entry name" value="GT_2_like_c"/>
    <property type="match status" value="1"/>
</dbReference>
<dbReference type="InterPro" id="IPR001173">
    <property type="entry name" value="Glyco_trans_2-like"/>
</dbReference>
<evidence type="ECO:0000259" key="1">
    <source>
        <dbReference type="Pfam" id="PF00535"/>
    </source>
</evidence>
<evidence type="ECO:0000313" key="2">
    <source>
        <dbReference type="EMBL" id="OGH67616.1"/>
    </source>
</evidence>
<dbReference type="AlphaFoldDB" id="A0A1F6M7K5"/>
<dbReference type="SUPFAM" id="SSF53448">
    <property type="entry name" value="Nucleotide-diphospho-sugar transferases"/>
    <property type="match status" value="1"/>
</dbReference>